<keyword evidence="2" id="KW-0812">Transmembrane</keyword>
<dbReference type="InterPro" id="IPR051532">
    <property type="entry name" value="Ester_Hydrolysis_Enzymes"/>
</dbReference>
<dbReference type="CDD" id="cd00229">
    <property type="entry name" value="SGNH_hydrolase"/>
    <property type="match status" value="1"/>
</dbReference>
<evidence type="ECO:0000256" key="1">
    <source>
        <dbReference type="SAM" id="MobiDB-lite"/>
    </source>
</evidence>
<sequence>MDNPNLFRPVVFSPRHFKDPSQQTMSDEVPPKRRLASRQRRWLFPIMAILVGMAPVILIELSLRMAGWRPRVAHHDPFVDFQTIRPLFVLSDDGENYVTAANRLEYFQPESFAATKSPDEFRIVCLGGSTVQGRPYSTETSFTTWLELSLQAADPSKRWEVINCGGVSYASYRLVPILEEMLRYEPDLIVLATGHNEFLEDRSYAGIKNLPDSVADAYGRFSRLRISQWAQQLVASASDNDTAKDLRGEPQDVLATEVDALLDYQGGLAAYHRDAAWQQSVVKHFGHNLRRMIDIANTAAVPILLVDLPVNLRDCPPFKSEDTTGISDTERRRCEQLVAKARTLFYDNTPQAIKELELAVGINPQHAGLHYQLALLYFDNQQFEHAKRHFQIAIDQDICPLRIVTPVRDDLRHTALEAAVPMVPARQRFETLSPGRIPGDNLLLDHVHPTIPGHQWIASEIISKLEAMKIVSPRDDWLRTREQNYARHWETLTPVYFARGKQRLKGLQLWSEGRAKKIRDQGTRPADPPHSGP</sequence>
<keyword evidence="2" id="KW-0472">Membrane</keyword>
<dbReference type="Proteomes" id="UP001500840">
    <property type="component" value="Unassembled WGS sequence"/>
</dbReference>
<dbReference type="SUPFAM" id="SSF52266">
    <property type="entry name" value="SGNH hydrolase"/>
    <property type="match status" value="1"/>
</dbReference>
<dbReference type="EMBL" id="BAABGA010000031">
    <property type="protein sequence ID" value="GAA4453571.1"/>
    <property type="molecule type" value="Genomic_DNA"/>
</dbReference>
<keyword evidence="2" id="KW-1133">Transmembrane helix</keyword>
<protein>
    <submittedName>
        <fullName evidence="3">Tetratricopeptide repeat protein</fullName>
    </submittedName>
</protein>
<keyword evidence="4" id="KW-1185">Reference proteome</keyword>
<dbReference type="InterPro" id="IPR011990">
    <property type="entry name" value="TPR-like_helical_dom_sf"/>
</dbReference>
<dbReference type="RefSeq" id="WP_345322404.1">
    <property type="nucleotide sequence ID" value="NZ_BAABGA010000031.1"/>
</dbReference>
<feature type="transmembrane region" description="Helical" evidence="2">
    <location>
        <begin position="42"/>
        <end position="63"/>
    </location>
</feature>
<organism evidence="3 4">
    <name type="scientific">Novipirellula rosea</name>
    <dbReference type="NCBI Taxonomy" id="1031540"/>
    <lineage>
        <taxon>Bacteria</taxon>
        <taxon>Pseudomonadati</taxon>
        <taxon>Planctomycetota</taxon>
        <taxon>Planctomycetia</taxon>
        <taxon>Pirellulales</taxon>
        <taxon>Pirellulaceae</taxon>
        <taxon>Novipirellula</taxon>
    </lineage>
</organism>
<gene>
    <name evidence="3" type="ORF">GCM10023156_24720</name>
</gene>
<proteinExistence type="predicted"/>
<dbReference type="PANTHER" id="PTHR30383:SF5">
    <property type="entry name" value="SGNH HYDROLASE-TYPE ESTERASE DOMAIN-CONTAINING PROTEIN"/>
    <property type="match status" value="1"/>
</dbReference>
<comment type="caution">
    <text evidence="3">The sequence shown here is derived from an EMBL/GenBank/DDBJ whole genome shotgun (WGS) entry which is preliminary data.</text>
</comment>
<evidence type="ECO:0000313" key="4">
    <source>
        <dbReference type="Proteomes" id="UP001500840"/>
    </source>
</evidence>
<evidence type="ECO:0000256" key="2">
    <source>
        <dbReference type="SAM" id="Phobius"/>
    </source>
</evidence>
<name>A0ABP8MQ82_9BACT</name>
<dbReference type="Gene3D" id="1.25.40.10">
    <property type="entry name" value="Tetratricopeptide repeat domain"/>
    <property type="match status" value="1"/>
</dbReference>
<dbReference type="InterPro" id="IPR036514">
    <property type="entry name" value="SGNH_hydro_sf"/>
</dbReference>
<dbReference type="Gene3D" id="3.40.50.1110">
    <property type="entry name" value="SGNH hydrolase"/>
    <property type="match status" value="1"/>
</dbReference>
<dbReference type="SUPFAM" id="SSF48452">
    <property type="entry name" value="TPR-like"/>
    <property type="match status" value="1"/>
</dbReference>
<reference evidence="4" key="1">
    <citation type="journal article" date="2019" name="Int. J. Syst. Evol. Microbiol.">
        <title>The Global Catalogue of Microorganisms (GCM) 10K type strain sequencing project: providing services to taxonomists for standard genome sequencing and annotation.</title>
        <authorList>
            <consortium name="The Broad Institute Genomics Platform"/>
            <consortium name="The Broad Institute Genome Sequencing Center for Infectious Disease"/>
            <person name="Wu L."/>
            <person name="Ma J."/>
        </authorList>
    </citation>
    <scope>NUCLEOTIDE SEQUENCE [LARGE SCALE GENOMIC DNA]</scope>
    <source>
        <strain evidence="4">JCM 17759</strain>
    </source>
</reference>
<feature type="compositionally biased region" description="Basic and acidic residues" evidence="1">
    <location>
        <begin position="513"/>
        <end position="522"/>
    </location>
</feature>
<evidence type="ECO:0000313" key="3">
    <source>
        <dbReference type="EMBL" id="GAA4453571.1"/>
    </source>
</evidence>
<feature type="region of interest" description="Disordered" evidence="1">
    <location>
        <begin position="512"/>
        <end position="533"/>
    </location>
</feature>
<accession>A0ABP8MQ82</accession>
<dbReference type="PANTHER" id="PTHR30383">
    <property type="entry name" value="THIOESTERASE 1/PROTEASE 1/LYSOPHOSPHOLIPASE L1"/>
    <property type="match status" value="1"/>
</dbReference>